<dbReference type="InterPro" id="IPR050099">
    <property type="entry name" value="SIS_GmhA/DiaA_subfam"/>
</dbReference>
<dbReference type="PROSITE" id="PS51464">
    <property type="entry name" value="SIS"/>
    <property type="match status" value="1"/>
</dbReference>
<proteinExistence type="predicted"/>
<organism evidence="2 3">
    <name type="scientific">Allokutzneria oryzae</name>
    <dbReference type="NCBI Taxonomy" id="1378989"/>
    <lineage>
        <taxon>Bacteria</taxon>
        <taxon>Bacillati</taxon>
        <taxon>Actinomycetota</taxon>
        <taxon>Actinomycetes</taxon>
        <taxon>Pseudonocardiales</taxon>
        <taxon>Pseudonocardiaceae</taxon>
        <taxon>Allokutzneria</taxon>
    </lineage>
</organism>
<dbReference type="InterPro" id="IPR001347">
    <property type="entry name" value="SIS_dom"/>
</dbReference>
<dbReference type="InterPro" id="IPR035461">
    <property type="entry name" value="GmhA/DiaA"/>
</dbReference>
<reference evidence="2 3" key="1">
    <citation type="submission" date="2024-09" db="EMBL/GenBank/DDBJ databases">
        <authorList>
            <person name="Sun Q."/>
            <person name="Mori K."/>
        </authorList>
    </citation>
    <scope>NUCLEOTIDE SEQUENCE [LARGE SCALE GENOMIC DNA]</scope>
    <source>
        <strain evidence="2 3">TBRC 7907</strain>
    </source>
</reference>
<evidence type="ECO:0000259" key="1">
    <source>
        <dbReference type="PROSITE" id="PS51464"/>
    </source>
</evidence>
<dbReference type="RefSeq" id="WP_377858787.1">
    <property type="nucleotide sequence ID" value="NZ_JBHLZU010000024.1"/>
</dbReference>
<evidence type="ECO:0000313" key="2">
    <source>
        <dbReference type="EMBL" id="MFB9907832.1"/>
    </source>
</evidence>
<dbReference type="PANTHER" id="PTHR30390">
    <property type="entry name" value="SEDOHEPTULOSE 7-PHOSPHATE ISOMERASE / DNAA INITIATOR-ASSOCIATING FACTOR FOR REPLICATION INITIATION"/>
    <property type="match status" value="1"/>
</dbReference>
<name>A0ABV6A3V1_9PSEU</name>
<dbReference type="InterPro" id="IPR046348">
    <property type="entry name" value="SIS_dom_sf"/>
</dbReference>
<gene>
    <name evidence="2" type="ORF">ACFFQA_28180</name>
</gene>
<dbReference type="Gene3D" id="3.40.50.10490">
    <property type="entry name" value="Glucose-6-phosphate isomerase like protein, domain 1"/>
    <property type="match status" value="1"/>
</dbReference>
<dbReference type="Pfam" id="PF13580">
    <property type="entry name" value="SIS_2"/>
    <property type="match status" value="1"/>
</dbReference>
<dbReference type="CDD" id="cd05006">
    <property type="entry name" value="SIS_GmhA"/>
    <property type="match status" value="1"/>
</dbReference>
<comment type="caution">
    <text evidence="2">The sequence shown here is derived from an EMBL/GenBank/DDBJ whole genome shotgun (WGS) entry which is preliminary data.</text>
</comment>
<feature type="domain" description="SIS" evidence="1">
    <location>
        <begin position="37"/>
        <end position="193"/>
    </location>
</feature>
<accession>A0ABV6A3V1</accession>
<keyword evidence="3" id="KW-1185">Reference proteome</keyword>
<dbReference type="EMBL" id="JBHLZU010000024">
    <property type="protein sequence ID" value="MFB9907832.1"/>
    <property type="molecule type" value="Genomic_DNA"/>
</dbReference>
<sequence>MAQVRESTVDKVRAAIRLREEVFERDRQRLVDCAEAMAERFSRSGRLLAFGNGGSSTDAQDLASLFLSPAGGARPLPAFGLTNDIAVITALSNDIGFDAVFSRQVSAFGRRGDIAVGLSTSGSSANLAPAFDEASRRGLLTVGFAGSDGGRMAELESIDHLFVVPSSSVHRIQETQTTLYHVLWELTLTALGEPPVAL</sequence>
<dbReference type="Proteomes" id="UP001589693">
    <property type="component" value="Unassembled WGS sequence"/>
</dbReference>
<protein>
    <submittedName>
        <fullName evidence="2">SIS domain-containing protein</fullName>
    </submittedName>
</protein>
<evidence type="ECO:0000313" key="3">
    <source>
        <dbReference type="Proteomes" id="UP001589693"/>
    </source>
</evidence>
<dbReference type="SUPFAM" id="SSF53697">
    <property type="entry name" value="SIS domain"/>
    <property type="match status" value="1"/>
</dbReference>